<organism evidence="2 3">
    <name type="scientific">Pseudomonas fluorescens</name>
    <dbReference type="NCBI Taxonomy" id="294"/>
    <lineage>
        <taxon>Bacteria</taxon>
        <taxon>Pseudomonadati</taxon>
        <taxon>Pseudomonadota</taxon>
        <taxon>Gammaproteobacteria</taxon>
        <taxon>Pseudomonadales</taxon>
        <taxon>Pseudomonadaceae</taxon>
        <taxon>Pseudomonas</taxon>
    </lineage>
</organism>
<comment type="caution">
    <text evidence="2">The sequence shown here is derived from an EMBL/GenBank/DDBJ whole genome shotgun (WGS) entry which is preliminary data.</text>
</comment>
<keyword evidence="1" id="KW-0812">Transmembrane</keyword>
<feature type="transmembrane region" description="Helical" evidence="1">
    <location>
        <begin position="45"/>
        <end position="65"/>
    </location>
</feature>
<keyword evidence="1" id="KW-1133">Transmembrane helix</keyword>
<gene>
    <name evidence="2" type="ORF">C7A10_19565</name>
</gene>
<proteinExistence type="predicted"/>
<evidence type="ECO:0000256" key="1">
    <source>
        <dbReference type="SAM" id="Phobius"/>
    </source>
</evidence>
<protein>
    <recommendedName>
        <fullName evidence="4">Transmembrane protein</fullName>
    </recommendedName>
</protein>
<sequence>MERKKFNLWRLLRNVTIGAVSAAVISAVLMMTAPDVVSPSCGENAMFAFLFIALSVGMYGIFAMIKLADPVDGNQAALEFSATPESMHIDDRVKMAANVRRYEFLRDVAFNLTLPIKVRDFYGNLLVKDDLDNEIDRIMRAFAVGADAQP</sequence>
<dbReference type="EMBL" id="PVUH01000013">
    <property type="protein sequence ID" value="PRW89940.1"/>
    <property type="molecule type" value="Genomic_DNA"/>
</dbReference>
<reference evidence="2 3" key="1">
    <citation type="submission" date="2018-03" db="EMBL/GenBank/DDBJ databases">
        <title>Blue discolouration in mozzarella cheese caused by Pseudomonas fluorescens.</title>
        <authorList>
            <person name="Chiesa F."/>
            <person name="Dalmasso A."/>
            <person name="Lomonaco S."/>
        </authorList>
    </citation>
    <scope>NUCLEOTIDE SEQUENCE [LARGE SCALE GENOMIC DNA]</scope>
    <source>
        <strain evidence="2 3">11293</strain>
    </source>
</reference>
<accession>A0A2T0I3P3</accession>
<dbReference type="Proteomes" id="UP000239731">
    <property type="component" value="Unassembled WGS sequence"/>
</dbReference>
<dbReference type="RefSeq" id="WP_106118280.1">
    <property type="nucleotide sequence ID" value="NZ_PVUH01000013.1"/>
</dbReference>
<evidence type="ECO:0000313" key="2">
    <source>
        <dbReference type="EMBL" id="PRW89940.1"/>
    </source>
</evidence>
<name>A0A2T0I3P3_PSEFL</name>
<evidence type="ECO:0008006" key="4">
    <source>
        <dbReference type="Google" id="ProtNLM"/>
    </source>
</evidence>
<feature type="transmembrane region" description="Helical" evidence="1">
    <location>
        <begin position="12"/>
        <end position="33"/>
    </location>
</feature>
<evidence type="ECO:0000313" key="3">
    <source>
        <dbReference type="Proteomes" id="UP000239731"/>
    </source>
</evidence>
<dbReference type="AlphaFoldDB" id="A0A2T0I3P3"/>
<keyword evidence="1" id="KW-0472">Membrane</keyword>